<evidence type="ECO:0008006" key="4">
    <source>
        <dbReference type="Google" id="ProtNLM"/>
    </source>
</evidence>
<dbReference type="PANTHER" id="PTHR40132">
    <property type="entry name" value="PRE-MRNA-SPLICING FACTOR 38B"/>
    <property type="match status" value="1"/>
</dbReference>
<evidence type="ECO:0000313" key="2">
    <source>
        <dbReference type="EMBL" id="TPX14861.1"/>
    </source>
</evidence>
<sequence length="461" mass="52427">MASKKNDDDILTDDYVAEVLASEARDCSLKYSALGLEGYKSPSRPANKSKPNTRFLRHIIKETKNHNEALLAKEAAESQARLQELAEAEDKKRRKHRPEPKDVRQRQLGDIAAILSGRKPRRERDQAAGDVKDAERREKGGDKSSREDGPSSSSRSREKGDKSSREDGPSSSSRSHRRDRDRSRSPPCRSSRGDRRERRREEDHKDRSRERRKRRHDTSDEGEEEEEEEEEEHTHRRSRRRRRERSRSPSARQRRDRRRERSPLQQPPAAGLDADARRERRDARRTSDINNNNNNNNKGKHASQSHSRLGKQGKQDDDSDPLEDIIGPAPPPAAAAASIPRGRGAASSSSGIDRRFSASYDPKMDVQPYADPAAADDWDDAVEAFRDRQKWKQQGGDRLREAGFSDDQIKKWEKGGGLGSSAADADWSDFQWTKKGEKREWDRGKTVGGDGETTAEADWTK</sequence>
<gene>
    <name evidence="2" type="ORF">E0L32_004970</name>
</gene>
<proteinExistence type="predicted"/>
<dbReference type="OrthoDB" id="2431475at2759"/>
<feature type="compositionally biased region" description="Basic residues" evidence="1">
    <location>
        <begin position="235"/>
        <end position="245"/>
    </location>
</feature>
<comment type="caution">
    <text evidence="2">The sequence shown here is derived from an EMBL/GenBank/DDBJ whole genome shotgun (WGS) entry which is preliminary data.</text>
</comment>
<feature type="compositionally biased region" description="Acidic residues" evidence="1">
    <location>
        <begin position="220"/>
        <end position="231"/>
    </location>
</feature>
<feature type="region of interest" description="Disordered" evidence="1">
    <location>
        <begin position="81"/>
        <end position="371"/>
    </location>
</feature>
<feature type="compositionally biased region" description="Basic and acidic residues" evidence="1">
    <location>
        <begin position="122"/>
        <end position="168"/>
    </location>
</feature>
<feature type="region of interest" description="Disordered" evidence="1">
    <location>
        <begin position="412"/>
        <end position="461"/>
    </location>
</feature>
<name>A0A507BD20_9PEZI</name>
<dbReference type="EMBL" id="SKBQ01000025">
    <property type="protein sequence ID" value="TPX14861.1"/>
    <property type="molecule type" value="Genomic_DNA"/>
</dbReference>
<organism evidence="2 3">
    <name type="scientific">Thyridium curvatum</name>
    <dbReference type="NCBI Taxonomy" id="1093900"/>
    <lineage>
        <taxon>Eukaryota</taxon>
        <taxon>Fungi</taxon>
        <taxon>Dikarya</taxon>
        <taxon>Ascomycota</taxon>
        <taxon>Pezizomycotina</taxon>
        <taxon>Sordariomycetes</taxon>
        <taxon>Sordariomycetidae</taxon>
        <taxon>Thyridiales</taxon>
        <taxon>Thyridiaceae</taxon>
        <taxon>Thyridium</taxon>
    </lineage>
</organism>
<evidence type="ECO:0000313" key="3">
    <source>
        <dbReference type="Proteomes" id="UP000319257"/>
    </source>
</evidence>
<dbReference type="AlphaFoldDB" id="A0A507BD20"/>
<dbReference type="InParanoid" id="A0A507BD20"/>
<keyword evidence="3" id="KW-1185">Reference proteome</keyword>
<feature type="compositionally biased region" description="Basic and acidic residues" evidence="1">
    <location>
        <begin position="432"/>
        <end position="445"/>
    </location>
</feature>
<feature type="compositionally biased region" description="Low complexity" evidence="1">
    <location>
        <begin position="334"/>
        <end position="351"/>
    </location>
</feature>
<evidence type="ECO:0000256" key="1">
    <source>
        <dbReference type="SAM" id="MobiDB-lite"/>
    </source>
</evidence>
<dbReference type="RefSeq" id="XP_030996572.1">
    <property type="nucleotide sequence ID" value="XM_031139439.1"/>
</dbReference>
<dbReference type="STRING" id="1093900.A0A507BD20"/>
<feature type="compositionally biased region" description="Basic residues" evidence="1">
    <location>
        <begin position="298"/>
        <end position="311"/>
    </location>
</feature>
<feature type="compositionally biased region" description="Basic and acidic residues" evidence="1">
    <location>
        <begin position="274"/>
        <end position="287"/>
    </location>
</feature>
<accession>A0A507BD20</accession>
<dbReference type="PANTHER" id="PTHR40132:SF1">
    <property type="entry name" value="PRE-MRNA-SPLICING FACTOR 38B"/>
    <property type="match status" value="1"/>
</dbReference>
<dbReference type="Proteomes" id="UP000319257">
    <property type="component" value="Unassembled WGS sequence"/>
</dbReference>
<protein>
    <recommendedName>
        <fullName evidence="4">Pre-mRNA-splicing factor 38B</fullName>
    </recommendedName>
</protein>
<feature type="compositionally biased region" description="Low complexity" evidence="1">
    <location>
        <begin position="420"/>
        <end position="429"/>
    </location>
</feature>
<reference evidence="2 3" key="1">
    <citation type="submission" date="2019-06" db="EMBL/GenBank/DDBJ databases">
        <title>Draft genome sequence of the filamentous fungus Phialemoniopsis curvata isolated from diesel fuel.</title>
        <authorList>
            <person name="Varaljay V.A."/>
            <person name="Lyon W.J."/>
            <person name="Crouch A.L."/>
            <person name="Drake C.E."/>
            <person name="Hollomon J.M."/>
            <person name="Nadeau L.J."/>
            <person name="Nunn H.S."/>
            <person name="Stevenson B.S."/>
            <person name="Bojanowski C.L."/>
            <person name="Crookes-Goodson W.J."/>
        </authorList>
    </citation>
    <scope>NUCLEOTIDE SEQUENCE [LARGE SCALE GENOMIC DNA]</scope>
    <source>
        <strain evidence="2 3">D216</strain>
    </source>
</reference>
<dbReference type="GeneID" id="41972417"/>
<feature type="compositionally biased region" description="Basic and acidic residues" evidence="1">
    <location>
        <begin position="191"/>
        <end position="209"/>
    </location>
</feature>